<dbReference type="AlphaFoldDB" id="A0A553P4B8"/>
<sequence>MCSWIVLDYKHKTDNGGEEEELEDQPVVLGLDTNDFVSDLKHAVFNWSALDGHVSCPEESSSVFVFLLVRPSNHRVSQPTRQSASRPASQQATAGDFIYRVHSTFISAVFTMVIVIA</sequence>
<gene>
    <name evidence="1" type="ORF">TCAL_16223</name>
</gene>
<name>A0A553P4B8_TIGCA</name>
<dbReference type="Proteomes" id="UP000318571">
    <property type="component" value="Chromosome 7"/>
</dbReference>
<keyword evidence="2" id="KW-1185">Reference proteome</keyword>
<evidence type="ECO:0000313" key="2">
    <source>
        <dbReference type="Proteomes" id="UP000318571"/>
    </source>
</evidence>
<proteinExistence type="predicted"/>
<protein>
    <submittedName>
        <fullName evidence="1">Uncharacterized protein</fullName>
    </submittedName>
</protein>
<organism evidence="1 2">
    <name type="scientific">Tigriopus californicus</name>
    <name type="common">Marine copepod</name>
    <dbReference type="NCBI Taxonomy" id="6832"/>
    <lineage>
        <taxon>Eukaryota</taxon>
        <taxon>Metazoa</taxon>
        <taxon>Ecdysozoa</taxon>
        <taxon>Arthropoda</taxon>
        <taxon>Crustacea</taxon>
        <taxon>Multicrustacea</taxon>
        <taxon>Hexanauplia</taxon>
        <taxon>Copepoda</taxon>
        <taxon>Harpacticoida</taxon>
        <taxon>Harpacticidae</taxon>
        <taxon>Tigriopus</taxon>
    </lineage>
</organism>
<accession>A0A553P4B8</accession>
<dbReference type="EMBL" id="VCGU01000008">
    <property type="protein sequence ID" value="TRY72537.1"/>
    <property type="molecule type" value="Genomic_DNA"/>
</dbReference>
<evidence type="ECO:0000313" key="1">
    <source>
        <dbReference type="EMBL" id="TRY72537.1"/>
    </source>
</evidence>
<reference evidence="1 2" key="1">
    <citation type="journal article" date="2018" name="Nat. Ecol. Evol.">
        <title>Genomic signatures of mitonuclear coevolution across populations of Tigriopus californicus.</title>
        <authorList>
            <person name="Barreto F.S."/>
            <person name="Watson E.T."/>
            <person name="Lima T.G."/>
            <person name="Willett C.S."/>
            <person name="Edmands S."/>
            <person name="Li W."/>
            <person name="Burton R.S."/>
        </authorList>
    </citation>
    <scope>NUCLEOTIDE SEQUENCE [LARGE SCALE GENOMIC DNA]</scope>
    <source>
        <strain evidence="1 2">San Diego</strain>
    </source>
</reference>
<comment type="caution">
    <text evidence="1">The sequence shown here is derived from an EMBL/GenBank/DDBJ whole genome shotgun (WGS) entry which is preliminary data.</text>
</comment>